<dbReference type="Proteomes" id="UP001304895">
    <property type="component" value="Unassembled WGS sequence"/>
</dbReference>
<evidence type="ECO:0000259" key="2">
    <source>
        <dbReference type="Pfam" id="PF15055"/>
    </source>
</evidence>
<keyword evidence="1" id="KW-0472">Membrane</keyword>
<evidence type="ECO:0000313" key="4">
    <source>
        <dbReference type="Proteomes" id="UP001304895"/>
    </source>
</evidence>
<evidence type="ECO:0000256" key="1">
    <source>
        <dbReference type="SAM" id="Phobius"/>
    </source>
</evidence>
<dbReference type="InterPro" id="IPR053092">
    <property type="entry name" value="Mitochondrial_unc_protein"/>
</dbReference>
<dbReference type="PANTHER" id="PTHR28048:SF1">
    <property type="entry name" value="ACR195WP"/>
    <property type="match status" value="1"/>
</dbReference>
<keyword evidence="1" id="KW-1133">Transmembrane helix</keyword>
<protein>
    <recommendedName>
        <fullName evidence="2">Distal membrane-arm assembly complex protein 1-like domain-containing protein</fullName>
    </recommendedName>
</protein>
<accession>A0AAN6ZDM8</accession>
<dbReference type="AlphaFoldDB" id="A0AAN6ZDM8"/>
<sequence length="97" mass="10494">MAGDNELPTLRSLEKPEKLEDLLKEDRGDDCLPCKVVGGGAFLGLAAYSYISGQSQLQQQRAKILASGSRFGMRSRSLGITGISLALAWLGIWRLAK</sequence>
<proteinExistence type="predicted"/>
<keyword evidence="1" id="KW-0812">Transmembrane</keyword>
<keyword evidence="4" id="KW-1185">Reference proteome</keyword>
<dbReference type="EMBL" id="MU853410">
    <property type="protein sequence ID" value="KAK4133988.1"/>
    <property type="molecule type" value="Genomic_DNA"/>
</dbReference>
<evidence type="ECO:0000313" key="3">
    <source>
        <dbReference type="EMBL" id="KAK4133988.1"/>
    </source>
</evidence>
<organism evidence="3 4">
    <name type="scientific">Trichocladium antarcticum</name>
    <dbReference type="NCBI Taxonomy" id="1450529"/>
    <lineage>
        <taxon>Eukaryota</taxon>
        <taxon>Fungi</taxon>
        <taxon>Dikarya</taxon>
        <taxon>Ascomycota</taxon>
        <taxon>Pezizomycotina</taxon>
        <taxon>Sordariomycetes</taxon>
        <taxon>Sordariomycetidae</taxon>
        <taxon>Sordariales</taxon>
        <taxon>Chaetomiaceae</taxon>
        <taxon>Trichocladium</taxon>
    </lineage>
</organism>
<dbReference type="Pfam" id="PF15055">
    <property type="entry name" value="DMAC1_Dmo2"/>
    <property type="match status" value="1"/>
</dbReference>
<reference evidence="3" key="2">
    <citation type="submission" date="2023-05" db="EMBL/GenBank/DDBJ databases">
        <authorList>
            <consortium name="Lawrence Berkeley National Laboratory"/>
            <person name="Steindorff A."/>
            <person name="Hensen N."/>
            <person name="Bonometti L."/>
            <person name="Westerberg I."/>
            <person name="Brannstrom I.O."/>
            <person name="Guillou S."/>
            <person name="Cros-Aarteil S."/>
            <person name="Calhoun S."/>
            <person name="Haridas S."/>
            <person name="Kuo A."/>
            <person name="Mondo S."/>
            <person name="Pangilinan J."/>
            <person name="Riley R."/>
            <person name="Labutti K."/>
            <person name="Andreopoulos B."/>
            <person name="Lipzen A."/>
            <person name="Chen C."/>
            <person name="Yanf M."/>
            <person name="Daum C."/>
            <person name="Ng V."/>
            <person name="Clum A."/>
            <person name="Ohm R."/>
            <person name="Martin F."/>
            <person name="Silar P."/>
            <person name="Natvig D."/>
            <person name="Lalanne C."/>
            <person name="Gautier V."/>
            <person name="Ament-Velasquez S.L."/>
            <person name="Kruys A."/>
            <person name="Hutchinson M.I."/>
            <person name="Powell A.J."/>
            <person name="Barry K."/>
            <person name="Miller A.N."/>
            <person name="Grigoriev I.V."/>
            <person name="Debuchy R."/>
            <person name="Gladieux P."/>
            <person name="Thoren M.H."/>
            <person name="Johannesson H."/>
        </authorList>
    </citation>
    <scope>NUCLEOTIDE SEQUENCE</scope>
    <source>
        <strain evidence="3">CBS 123565</strain>
    </source>
</reference>
<comment type="caution">
    <text evidence="3">The sequence shown here is derived from an EMBL/GenBank/DDBJ whole genome shotgun (WGS) entry which is preliminary data.</text>
</comment>
<name>A0AAN6ZDM8_9PEZI</name>
<dbReference type="PANTHER" id="PTHR28048">
    <property type="entry name" value="ACR195WP"/>
    <property type="match status" value="1"/>
</dbReference>
<gene>
    <name evidence="3" type="ORF">BT67DRAFT_442503</name>
</gene>
<reference evidence="3" key="1">
    <citation type="journal article" date="2023" name="Mol. Phylogenet. Evol.">
        <title>Genome-scale phylogeny and comparative genomics of the fungal order Sordariales.</title>
        <authorList>
            <person name="Hensen N."/>
            <person name="Bonometti L."/>
            <person name="Westerberg I."/>
            <person name="Brannstrom I.O."/>
            <person name="Guillou S."/>
            <person name="Cros-Aarteil S."/>
            <person name="Calhoun S."/>
            <person name="Haridas S."/>
            <person name="Kuo A."/>
            <person name="Mondo S."/>
            <person name="Pangilinan J."/>
            <person name="Riley R."/>
            <person name="LaButti K."/>
            <person name="Andreopoulos B."/>
            <person name="Lipzen A."/>
            <person name="Chen C."/>
            <person name="Yan M."/>
            <person name="Daum C."/>
            <person name="Ng V."/>
            <person name="Clum A."/>
            <person name="Steindorff A."/>
            <person name="Ohm R.A."/>
            <person name="Martin F."/>
            <person name="Silar P."/>
            <person name="Natvig D.O."/>
            <person name="Lalanne C."/>
            <person name="Gautier V."/>
            <person name="Ament-Velasquez S.L."/>
            <person name="Kruys A."/>
            <person name="Hutchinson M.I."/>
            <person name="Powell A.J."/>
            <person name="Barry K."/>
            <person name="Miller A.N."/>
            <person name="Grigoriev I.V."/>
            <person name="Debuchy R."/>
            <person name="Gladieux P."/>
            <person name="Hiltunen Thoren M."/>
            <person name="Johannesson H."/>
        </authorList>
    </citation>
    <scope>NUCLEOTIDE SEQUENCE</scope>
    <source>
        <strain evidence="3">CBS 123565</strain>
    </source>
</reference>
<feature type="transmembrane region" description="Helical" evidence="1">
    <location>
        <begin position="78"/>
        <end position="96"/>
    </location>
</feature>
<feature type="domain" description="Distal membrane-arm assembly complex protein 1-like" evidence="2">
    <location>
        <begin position="30"/>
        <end position="63"/>
    </location>
</feature>
<dbReference type="InterPro" id="IPR028036">
    <property type="entry name" value="DMAC1-like_dom"/>
</dbReference>